<accession>A0A1G6AN67</accession>
<organism evidence="2 3">
    <name type="scientific">Streptococcus henryi</name>
    <dbReference type="NCBI Taxonomy" id="439219"/>
    <lineage>
        <taxon>Bacteria</taxon>
        <taxon>Bacillati</taxon>
        <taxon>Bacillota</taxon>
        <taxon>Bacilli</taxon>
        <taxon>Lactobacillales</taxon>
        <taxon>Streptococcaceae</taxon>
        <taxon>Streptococcus</taxon>
    </lineage>
</organism>
<name>A0A1G6AN67_9STRE</name>
<keyword evidence="1" id="KW-0472">Membrane</keyword>
<keyword evidence="1" id="KW-0812">Transmembrane</keyword>
<keyword evidence="1" id="KW-1133">Transmembrane helix</keyword>
<protein>
    <submittedName>
        <fullName evidence="2">Uncharacterized protein</fullName>
    </submittedName>
</protein>
<proteinExistence type="predicted"/>
<evidence type="ECO:0000256" key="1">
    <source>
        <dbReference type="SAM" id="Phobius"/>
    </source>
</evidence>
<gene>
    <name evidence="2" type="ORF">SAMN02910293_00505</name>
</gene>
<reference evidence="2 3" key="1">
    <citation type="submission" date="2016-10" db="EMBL/GenBank/DDBJ databases">
        <authorList>
            <person name="de Groot N.N."/>
        </authorList>
    </citation>
    <scope>NUCLEOTIDE SEQUENCE [LARGE SCALE GENOMIC DNA]</scope>
    <source>
        <strain evidence="2 3">A-4</strain>
    </source>
</reference>
<evidence type="ECO:0000313" key="2">
    <source>
        <dbReference type="EMBL" id="SDB09613.1"/>
    </source>
</evidence>
<dbReference type="EMBL" id="FMXP01000005">
    <property type="protein sequence ID" value="SDB09613.1"/>
    <property type="molecule type" value="Genomic_DNA"/>
</dbReference>
<dbReference type="RefSeq" id="WP_024396466.1">
    <property type="nucleotide sequence ID" value="NZ_FMXP01000005.1"/>
</dbReference>
<evidence type="ECO:0000313" key="3">
    <source>
        <dbReference type="Proteomes" id="UP000182508"/>
    </source>
</evidence>
<feature type="transmembrane region" description="Helical" evidence="1">
    <location>
        <begin position="6"/>
        <end position="31"/>
    </location>
</feature>
<dbReference type="Proteomes" id="UP000182508">
    <property type="component" value="Unassembled WGS sequence"/>
</dbReference>
<sequence length="75" mass="7742">MDTAVSVFRIVQVVVGITGLVWVLTGAIDFFGGRNNNDSMRQEKGGNSMVNGGAVGVIGAAVCQAIITMLQSISV</sequence>
<keyword evidence="3" id="KW-1185">Reference proteome</keyword>
<dbReference type="AlphaFoldDB" id="A0A1G6AN67"/>
<dbReference type="STRING" id="439219.SAMN02910293_00505"/>
<feature type="transmembrane region" description="Helical" evidence="1">
    <location>
        <begin position="52"/>
        <end position="73"/>
    </location>
</feature>